<evidence type="ECO:0000313" key="1">
    <source>
        <dbReference type="EMBL" id="CAE8615667.1"/>
    </source>
</evidence>
<dbReference type="Proteomes" id="UP000654075">
    <property type="component" value="Unassembled WGS sequence"/>
</dbReference>
<dbReference type="AlphaFoldDB" id="A0A813FYI4"/>
<gene>
    <name evidence="1" type="ORF">PGLA1383_LOCUS33378</name>
</gene>
<sequence length="206" mass="22997">MEPGMPEADIGSYEVRHLRASVLCTTAKANTDPSGLVLTSGFESRCDSLESRLREQASRADAFCLMEDFSSHLSEFRTVGHIQTDPAIKGPRTGIVAMPELDFAVQVPNMPGMLMESPCRGRRKQKVRFNLKPEIHTISGNDPIVRQVSEPFDPPALLVLSVVEKETELRSLLSTVELMLRARRLMKLARNTFHTTRPSENTVSVY</sequence>
<reference evidence="1" key="1">
    <citation type="submission" date="2021-02" db="EMBL/GenBank/DDBJ databases">
        <authorList>
            <person name="Dougan E. K."/>
            <person name="Rhodes N."/>
            <person name="Thang M."/>
            <person name="Chan C."/>
        </authorList>
    </citation>
    <scope>NUCLEOTIDE SEQUENCE</scope>
</reference>
<dbReference type="EMBL" id="CAJNNV010025682">
    <property type="protein sequence ID" value="CAE8615667.1"/>
    <property type="molecule type" value="Genomic_DNA"/>
</dbReference>
<evidence type="ECO:0000313" key="2">
    <source>
        <dbReference type="Proteomes" id="UP000654075"/>
    </source>
</evidence>
<keyword evidence="2" id="KW-1185">Reference proteome</keyword>
<organism evidence="1 2">
    <name type="scientific">Polarella glacialis</name>
    <name type="common">Dinoflagellate</name>
    <dbReference type="NCBI Taxonomy" id="89957"/>
    <lineage>
        <taxon>Eukaryota</taxon>
        <taxon>Sar</taxon>
        <taxon>Alveolata</taxon>
        <taxon>Dinophyceae</taxon>
        <taxon>Suessiales</taxon>
        <taxon>Suessiaceae</taxon>
        <taxon>Polarella</taxon>
    </lineage>
</organism>
<comment type="caution">
    <text evidence="1">The sequence shown here is derived from an EMBL/GenBank/DDBJ whole genome shotgun (WGS) entry which is preliminary data.</text>
</comment>
<name>A0A813FYI4_POLGL</name>
<proteinExistence type="predicted"/>
<protein>
    <submittedName>
        <fullName evidence="1">Uncharacterized protein</fullName>
    </submittedName>
</protein>
<accession>A0A813FYI4</accession>